<keyword evidence="2" id="KW-1133">Transmembrane helix</keyword>
<feature type="transmembrane region" description="Helical" evidence="2">
    <location>
        <begin position="149"/>
        <end position="170"/>
    </location>
</feature>
<feature type="region of interest" description="Disordered" evidence="1">
    <location>
        <begin position="17"/>
        <end position="70"/>
    </location>
</feature>
<dbReference type="Gramene" id="PGSC0003DMT400093454">
    <property type="protein sequence ID" value="PGSC0003DMT400093454"/>
    <property type="gene ID" value="PGSC0003DMG400043025"/>
</dbReference>
<evidence type="ECO:0000256" key="2">
    <source>
        <dbReference type="SAM" id="Phobius"/>
    </source>
</evidence>
<dbReference type="HOGENOM" id="CLU_710598_0_0_1"/>
<dbReference type="PaxDb" id="4113-PGSC0003DMT400093454"/>
<dbReference type="PANTHER" id="PTHR33180:SF31">
    <property type="entry name" value="POLYPROTEIN PROTEIN"/>
    <property type="match status" value="1"/>
</dbReference>
<reference evidence="4" key="1">
    <citation type="journal article" date="2011" name="Nature">
        <title>Genome sequence and analysis of the tuber crop potato.</title>
        <authorList>
            <consortium name="The Potato Genome Sequencing Consortium"/>
        </authorList>
    </citation>
    <scope>NUCLEOTIDE SEQUENCE [LARGE SCALE GENOMIC DNA]</scope>
    <source>
        <strain evidence="4">cv. DM1-3 516 R44</strain>
    </source>
</reference>
<keyword evidence="2" id="KW-0812">Transmembrane</keyword>
<reference evidence="3" key="2">
    <citation type="submission" date="2015-06" db="UniProtKB">
        <authorList>
            <consortium name="EnsemblPlants"/>
        </authorList>
    </citation>
    <scope>IDENTIFICATION</scope>
    <source>
        <strain evidence="3">DM1-3 516 R44</strain>
    </source>
</reference>
<keyword evidence="2" id="KW-0472">Membrane</keyword>
<accession>M1DS00</accession>
<sequence>MEDFLKNKNVVVGDVVDDHHQQHHQVPQEDNSSDKETNLNDTPPRAEISPSRRRQWGIPWTKGEHSSPNALGDSPTILLNRPLSAPLTLNCTVTFGGLILARRMLSTIRLKAFLSSTCHIFLRFLSSSFRGARSSSPKRFGDSPTGSASLSATIFLCFCLKCFSLFLMFYKYGKDKHRHATPKRAWGIRMNEKEANPSKRGRTEPPTRGNDKDKRLASESRRIELCARARHDPSRVPTTATPSAVDTVPAPAPSMAPVPLVVPLPRLVNRLKEDGLRTILEEKLLSIEGLEGRYSDVRDTLHFHRFEYFTRPRGPYIRLWVWEFYTTYDDLVPKRKKKAATLDRLSWLWSGATDGVDTLETSEILSATTGDLHKDDTSVDELEAKTDEE</sequence>
<feature type="region of interest" description="Disordered" evidence="1">
    <location>
        <begin position="188"/>
        <end position="217"/>
    </location>
</feature>
<dbReference type="PANTHER" id="PTHR33180">
    <property type="entry name" value="PHOTOSYSTEM II CP43 REACTION CENTER PROTEIN"/>
    <property type="match status" value="1"/>
</dbReference>
<name>M1DS00_SOLTU</name>
<proteinExistence type="predicted"/>
<feature type="region of interest" description="Disordered" evidence="1">
    <location>
        <begin position="231"/>
        <end position="250"/>
    </location>
</feature>
<organism evidence="3 4">
    <name type="scientific">Solanum tuberosum</name>
    <name type="common">Potato</name>
    <dbReference type="NCBI Taxonomy" id="4113"/>
    <lineage>
        <taxon>Eukaryota</taxon>
        <taxon>Viridiplantae</taxon>
        <taxon>Streptophyta</taxon>
        <taxon>Embryophyta</taxon>
        <taxon>Tracheophyta</taxon>
        <taxon>Spermatophyta</taxon>
        <taxon>Magnoliopsida</taxon>
        <taxon>eudicotyledons</taxon>
        <taxon>Gunneridae</taxon>
        <taxon>Pentapetalae</taxon>
        <taxon>asterids</taxon>
        <taxon>lamiids</taxon>
        <taxon>Solanales</taxon>
        <taxon>Solanaceae</taxon>
        <taxon>Solanoideae</taxon>
        <taxon>Solaneae</taxon>
        <taxon>Solanum</taxon>
    </lineage>
</organism>
<dbReference type="EnsemblPlants" id="PGSC0003DMT400093454">
    <property type="protein sequence ID" value="PGSC0003DMT400093454"/>
    <property type="gene ID" value="PGSC0003DMG400043025"/>
</dbReference>
<feature type="compositionally biased region" description="Basic and acidic residues" evidence="1">
    <location>
        <begin position="190"/>
        <end position="217"/>
    </location>
</feature>
<evidence type="ECO:0000313" key="4">
    <source>
        <dbReference type="Proteomes" id="UP000011115"/>
    </source>
</evidence>
<evidence type="ECO:0000313" key="3">
    <source>
        <dbReference type="EnsemblPlants" id="PGSC0003DMT400093454"/>
    </source>
</evidence>
<protein>
    <recommendedName>
        <fullName evidence="5">Integrase core domain containing protein</fullName>
    </recommendedName>
</protein>
<keyword evidence="4" id="KW-1185">Reference proteome</keyword>
<evidence type="ECO:0008006" key="5">
    <source>
        <dbReference type="Google" id="ProtNLM"/>
    </source>
</evidence>
<dbReference type="Proteomes" id="UP000011115">
    <property type="component" value="Unassembled WGS sequence"/>
</dbReference>
<dbReference type="InParanoid" id="M1DS00"/>
<dbReference type="AlphaFoldDB" id="M1DS00"/>
<evidence type="ECO:0000256" key="1">
    <source>
        <dbReference type="SAM" id="MobiDB-lite"/>
    </source>
</evidence>